<sequence length="69" mass="7209">MHIPELSSAAWRKSSRSGGNGNCIEVANLTTAIAIRDSKDPGGPTLTLPASAFATLITRLKHGDPLARP</sequence>
<dbReference type="InterPro" id="IPR007278">
    <property type="entry name" value="DUF397"/>
</dbReference>
<evidence type="ECO:0000259" key="2">
    <source>
        <dbReference type="Pfam" id="PF04149"/>
    </source>
</evidence>
<gene>
    <name evidence="3" type="ORF">DPM19_10765</name>
</gene>
<dbReference type="OrthoDB" id="3432106at2"/>
<name>A0A365H7V9_9ACTN</name>
<accession>A0A365H7V9</accession>
<keyword evidence="4" id="KW-1185">Reference proteome</keyword>
<proteinExistence type="predicted"/>
<evidence type="ECO:0000313" key="4">
    <source>
        <dbReference type="Proteomes" id="UP000251891"/>
    </source>
</evidence>
<feature type="region of interest" description="Disordered" evidence="1">
    <location>
        <begin position="1"/>
        <end position="21"/>
    </location>
</feature>
<dbReference type="Pfam" id="PF04149">
    <property type="entry name" value="DUF397"/>
    <property type="match status" value="1"/>
</dbReference>
<dbReference type="Proteomes" id="UP000251891">
    <property type="component" value="Unassembled WGS sequence"/>
</dbReference>
<feature type="domain" description="DUF397" evidence="2">
    <location>
        <begin position="9"/>
        <end position="61"/>
    </location>
</feature>
<comment type="caution">
    <text evidence="3">The sequence shown here is derived from an EMBL/GenBank/DDBJ whole genome shotgun (WGS) entry which is preliminary data.</text>
</comment>
<protein>
    <submittedName>
        <fullName evidence="3">DUF397 domain-containing protein</fullName>
    </submittedName>
</protein>
<dbReference type="EMBL" id="QLYX01000004">
    <property type="protein sequence ID" value="RAY15195.1"/>
    <property type="molecule type" value="Genomic_DNA"/>
</dbReference>
<dbReference type="RefSeq" id="WP_111865673.1">
    <property type="nucleotide sequence ID" value="NZ_QLYX01000004.1"/>
</dbReference>
<organism evidence="3 4">
    <name type="scientific">Actinomadura craniellae</name>
    <dbReference type="NCBI Taxonomy" id="2231787"/>
    <lineage>
        <taxon>Bacteria</taxon>
        <taxon>Bacillati</taxon>
        <taxon>Actinomycetota</taxon>
        <taxon>Actinomycetes</taxon>
        <taxon>Streptosporangiales</taxon>
        <taxon>Thermomonosporaceae</taxon>
        <taxon>Actinomadura</taxon>
    </lineage>
</organism>
<evidence type="ECO:0000313" key="3">
    <source>
        <dbReference type="EMBL" id="RAY15195.1"/>
    </source>
</evidence>
<evidence type="ECO:0000256" key="1">
    <source>
        <dbReference type="SAM" id="MobiDB-lite"/>
    </source>
</evidence>
<reference evidence="3 4" key="1">
    <citation type="submission" date="2018-06" db="EMBL/GenBank/DDBJ databases">
        <title>Actinomadura craniellae sp. nov. isolated from marine sponge Craniella sp.</title>
        <authorList>
            <person name="Li L."/>
            <person name="Xu Q.H."/>
            <person name="Lin H.W."/>
            <person name="Lu Y.H."/>
        </authorList>
    </citation>
    <scope>NUCLEOTIDE SEQUENCE [LARGE SCALE GENOMIC DNA]</scope>
    <source>
        <strain evidence="3 4">LHW63021</strain>
    </source>
</reference>
<dbReference type="AlphaFoldDB" id="A0A365H7V9"/>